<evidence type="ECO:0000313" key="1">
    <source>
        <dbReference type="EMBL" id="CUV08212.1"/>
    </source>
</evidence>
<sequence length="40" mass="4573">MGIDSLRQYYTPSFLNVYKQNPATGQIPTHRVMSPTSLLF</sequence>
<proteinExistence type="predicted"/>
<dbReference type="EMBL" id="FAXC01000024">
    <property type="protein sequence ID" value="CUV08212.1"/>
    <property type="molecule type" value="Genomic_DNA"/>
</dbReference>
<accession>A0A160VDF9</accession>
<protein>
    <submittedName>
        <fullName evidence="1">Uncharacterized protein</fullName>
    </submittedName>
</protein>
<name>A0A160VDF9_9ZZZZ</name>
<reference evidence="1" key="1">
    <citation type="submission" date="2015-10" db="EMBL/GenBank/DDBJ databases">
        <authorList>
            <person name="Gilbert D.G."/>
        </authorList>
    </citation>
    <scope>NUCLEOTIDE SEQUENCE</scope>
</reference>
<dbReference type="AlphaFoldDB" id="A0A160VDF9"/>
<gene>
    <name evidence="1" type="ORF">MGWOODY_Mmi900</name>
</gene>
<organism evidence="1">
    <name type="scientific">hydrothermal vent metagenome</name>
    <dbReference type="NCBI Taxonomy" id="652676"/>
    <lineage>
        <taxon>unclassified sequences</taxon>
        <taxon>metagenomes</taxon>
        <taxon>ecological metagenomes</taxon>
    </lineage>
</organism>